<protein>
    <submittedName>
        <fullName evidence="2">Uncharacterized protein</fullName>
    </submittedName>
</protein>
<sequence>MEIPTAFTRTSKSSSYPSSLAVSTAASSCGRRSSGSQTPLSSIHDEIQSGLDSASHKELYVTDDDLDIIESLEGGSVYQSDEALSWHQKGTMDIDENMYALASTAHMHYQLSHLIGYDDMHHGAPVDGDYQEVVYSSVPDSVDECHRVTLREQSASVLNAPIELARQQVNDAAIFASERGSATDAGDSPPIETNNTHMALSGIDKRSNTRDKYKVEAILDHDMVKGSSYYRVKWNFTSHVRAIEELEGQGVGHSYDASP</sequence>
<dbReference type="Proteomes" id="UP000447873">
    <property type="component" value="Unassembled WGS sequence"/>
</dbReference>
<dbReference type="SUPFAM" id="SSF54160">
    <property type="entry name" value="Chromo domain-like"/>
    <property type="match status" value="1"/>
</dbReference>
<dbReference type="CDD" id="cd00024">
    <property type="entry name" value="CD_CSD"/>
    <property type="match status" value="1"/>
</dbReference>
<name>A0A8H3UJV3_VENIN</name>
<accession>A0A8H3UJV3</accession>
<gene>
    <name evidence="2" type="ORF">EG328_005701</name>
</gene>
<reference evidence="2 3" key="1">
    <citation type="submission" date="2018-12" db="EMBL/GenBank/DDBJ databases">
        <title>Venturia inaequalis Genome Resource.</title>
        <authorList>
            <person name="Lichtner F.J."/>
        </authorList>
    </citation>
    <scope>NUCLEOTIDE SEQUENCE [LARGE SCALE GENOMIC DNA]</scope>
    <source>
        <strain evidence="2 3">120213</strain>
    </source>
</reference>
<comment type="subunit">
    <text evidence="1">Component of the NuA4 histone acetyltransferase complex.</text>
</comment>
<dbReference type="AlphaFoldDB" id="A0A8H3UJV3"/>
<dbReference type="InterPro" id="IPR016197">
    <property type="entry name" value="Chromo-like_dom_sf"/>
</dbReference>
<evidence type="ECO:0000256" key="1">
    <source>
        <dbReference type="ARBA" id="ARBA00011353"/>
    </source>
</evidence>
<evidence type="ECO:0000313" key="3">
    <source>
        <dbReference type="Proteomes" id="UP000447873"/>
    </source>
</evidence>
<evidence type="ECO:0000313" key="2">
    <source>
        <dbReference type="EMBL" id="KAE9971390.1"/>
    </source>
</evidence>
<comment type="caution">
    <text evidence="2">The sequence shown here is derived from an EMBL/GenBank/DDBJ whole genome shotgun (WGS) entry which is preliminary data.</text>
</comment>
<proteinExistence type="predicted"/>
<dbReference type="EMBL" id="WNWS01000300">
    <property type="protein sequence ID" value="KAE9971390.1"/>
    <property type="molecule type" value="Genomic_DNA"/>
</dbReference>
<organism evidence="2 3">
    <name type="scientific">Venturia inaequalis</name>
    <name type="common">Apple scab fungus</name>
    <dbReference type="NCBI Taxonomy" id="5025"/>
    <lineage>
        <taxon>Eukaryota</taxon>
        <taxon>Fungi</taxon>
        <taxon>Dikarya</taxon>
        <taxon>Ascomycota</taxon>
        <taxon>Pezizomycotina</taxon>
        <taxon>Dothideomycetes</taxon>
        <taxon>Pleosporomycetidae</taxon>
        <taxon>Venturiales</taxon>
        <taxon>Venturiaceae</taxon>
        <taxon>Venturia</taxon>
    </lineage>
</organism>